<accession>A0A6I3XR26</accession>
<evidence type="ECO:0000256" key="3">
    <source>
        <dbReference type="ARBA" id="ARBA00022679"/>
    </source>
</evidence>
<dbReference type="OrthoDB" id="9807278at2"/>
<name>A0A6I3XR26_9BURK</name>
<comment type="caution">
    <text evidence="9">The sequence shown here is derived from an EMBL/GenBank/DDBJ whole genome shotgun (WGS) entry which is preliminary data.</text>
</comment>
<dbReference type="PIRSF" id="PIRSF000456">
    <property type="entry name" value="UDP-GlcNAc_acltr"/>
    <property type="match status" value="1"/>
</dbReference>
<keyword evidence="3 7" id="KW-0808">Transferase</keyword>
<evidence type="ECO:0000256" key="7">
    <source>
        <dbReference type="HAMAP-Rule" id="MF_00387"/>
    </source>
</evidence>
<evidence type="ECO:0000256" key="2">
    <source>
        <dbReference type="ARBA" id="ARBA00022556"/>
    </source>
</evidence>
<dbReference type="Pfam" id="PF13720">
    <property type="entry name" value="Acetyltransf_11"/>
    <property type="match status" value="1"/>
</dbReference>
<evidence type="ECO:0000259" key="8">
    <source>
        <dbReference type="Pfam" id="PF13720"/>
    </source>
</evidence>
<dbReference type="InterPro" id="IPR001451">
    <property type="entry name" value="Hexapep"/>
</dbReference>
<dbReference type="HAMAP" id="MF_00387">
    <property type="entry name" value="LpxA"/>
    <property type="match status" value="1"/>
</dbReference>
<keyword evidence="1 7" id="KW-0444">Lipid biosynthesis</keyword>
<dbReference type="GO" id="GO:0005737">
    <property type="term" value="C:cytoplasm"/>
    <property type="evidence" value="ECO:0007669"/>
    <property type="project" value="UniProtKB-SubCell"/>
</dbReference>
<dbReference type="InterPro" id="IPR037157">
    <property type="entry name" value="Acetyltransf_C_sf"/>
</dbReference>
<keyword evidence="4 7" id="KW-0677">Repeat</keyword>
<dbReference type="Pfam" id="PF00132">
    <property type="entry name" value="Hexapep"/>
    <property type="match status" value="1"/>
</dbReference>
<dbReference type="AlphaFoldDB" id="A0A6I3XR26"/>
<organism evidence="9 10">
    <name type="scientific">Pseudoduganella dura</name>
    <dbReference type="NCBI Taxonomy" id="321982"/>
    <lineage>
        <taxon>Bacteria</taxon>
        <taxon>Pseudomonadati</taxon>
        <taxon>Pseudomonadota</taxon>
        <taxon>Betaproteobacteria</taxon>
        <taxon>Burkholderiales</taxon>
        <taxon>Oxalobacteraceae</taxon>
        <taxon>Telluria group</taxon>
        <taxon>Pseudoduganella</taxon>
    </lineage>
</organism>
<keyword evidence="2 7" id="KW-0441">Lipid A biosynthesis</keyword>
<sequence>MATIHPTAIVDPKAQLGEGVTIGAYSLVGPDVVIGDRTWVGPHVVIEGHTTIGSDNKFFQFSSIGAPPQDKKWNGEPTRLEVGDRNTIREFCTFNLGTVQDKGVTKLGNDNWISAYVHLAHDCVVGSNTIFSNNAQMAGHVEIGDWVIMSGYANVHQFCKIGAHAFVGMSTSLTQDVPPFVLLNGNPAQAHGINIEGLKRRGFTREQINALRAAYKTLYRSGLTLEEAKAALLEQEQQSEESAPGAAEHLHSFRTFLDTASRGIVR</sequence>
<dbReference type="UniPathway" id="UPA00359">
    <property type="reaction ID" value="UER00477"/>
</dbReference>
<evidence type="ECO:0000313" key="9">
    <source>
        <dbReference type="EMBL" id="MUI15772.1"/>
    </source>
</evidence>
<comment type="subunit">
    <text evidence="7">Homotrimer.</text>
</comment>
<comment type="function">
    <text evidence="7">Involved in the biosynthesis of lipid A, a phosphorylated glycolipid that anchors the lipopolysaccharide to the outer membrane of the cell.</text>
</comment>
<gene>
    <name evidence="7 9" type="primary">lpxA</name>
    <name evidence="9" type="ORF">GJV26_25430</name>
</gene>
<dbReference type="PANTHER" id="PTHR43480">
    <property type="entry name" value="ACYL-[ACYL-CARRIER-PROTEIN]--UDP-N-ACETYLGLUCOSAMINE O-ACYLTRANSFERASE"/>
    <property type="match status" value="1"/>
</dbReference>
<dbReference type="NCBIfam" id="NF003657">
    <property type="entry name" value="PRK05289.1"/>
    <property type="match status" value="1"/>
</dbReference>
<dbReference type="SUPFAM" id="SSF51161">
    <property type="entry name" value="Trimeric LpxA-like enzymes"/>
    <property type="match status" value="1"/>
</dbReference>
<dbReference type="InterPro" id="IPR029098">
    <property type="entry name" value="Acetyltransf_C"/>
</dbReference>
<keyword evidence="7" id="KW-0963">Cytoplasm</keyword>
<dbReference type="CDD" id="cd03351">
    <property type="entry name" value="LbH_UDP-GlcNAc_AT"/>
    <property type="match status" value="1"/>
</dbReference>
<dbReference type="RefSeq" id="WP_155711418.1">
    <property type="nucleotide sequence ID" value="NZ_BMWU01000010.1"/>
</dbReference>
<dbReference type="NCBIfam" id="TIGR01852">
    <property type="entry name" value="lipid_A_lpxA"/>
    <property type="match status" value="1"/>
</dbReference>
<evidence type="ECO:0000256" key="5">
    <source>
        <dbReference type="ARBA" id="ARBA00023098"/>
    </source>
</evidence>
<comment type="subcellular location">
    <subcellularLocation>
        <location evidence="7">Cytoplasm</location>
    </subcellularLocation>
</comment>
<dbReference type="Proteomes" id="UP000431684">
    <property type="component" value="Unassembled WGS sequence"/>
</dbReference>
<comment type="similarity">
    <text evidence="7">Belongs to the transferase hexapeptide repeat family. LpxA subfamily.</text>
</comment>
<evidence type="ECO:0000313" key="10">
    <source>
        <dbReference type="Proteomes" id="UP000431684"/>
    </source>
</evidence>
<proteinExistence type="inferred from homology"/>
<dbReference type="GO" id="GO:0016020">
    <property type="term" value="C:membrane"/>
    <property type="evidence" value="ECO:0007669"/>
    <property type="project" value="GOC"/>
</dbReference>
<dbReference type="GO" id="GO:0009245">
    <property type="term" value="P:lipid A biosynthetic process"/>
    <property type="evidence" value="ECO:0007669"/>
    <property type="project" value="UniProtKB-UniRule"/>
</dbReference>
<dbReference type="Gene3D" id="1.20.1180.10">
    <property type="entry name" value="Udp N-acetylglucosamine O-acyltransferase, C-terminal domain"/>
    <property type="match status" value="1"/>
</dbReference>
<feature type="domain" description="UDP N-acetylglucosamine O-acyltransferase C-terminal" evidence="8">
    <location>
        <begin position="176"/>
        <end position="265"/>
    </location>
</feature>
<dbReference type="Gene3D" id="2.160.10.10">
    <property type="entry name" value="Hexapeptide repeat proteins"/>
    <property type="match status" value="1"/>
</dbReference>
<dbReference type="GO" id="GO:0008780">
    <property type="term" value="F:acyl-[acyl-carrier-protein]-UDP-N-acetylglucosamine O-acyltransferase activity"/>
    <property type="evidence" value="ECO:0007669"/>
    <property type="project" value="UniProtKB-UniRule"/>
</dbReference>
<dbReference type="EMBL" id="WNWM01000002">
    <property type="protein sequence ID" value="MUI15772.1"/>
    <property type="molecule type" value="Genomic_DNA"/>
</dbReference>
<keyword evidence="6 7" id="KW-0012">Acyltransferase</keyword>
<evidence type="ECO:0000256" key="4">
    <source>
        <dbReference type="ARBA" id="ARBA00022737"/>
    </source>
</evidence>
<evidence type="ECO:0000256" key="6">
    <source>
        <dbReference type="ARBA" id="ARBA00023315"/>
    </source>
</evidence>
<dbReference type="EC" id="2.3.1.129" evidence="7"/>
<keyword evidence="5 7" id="KW-0443">Lipid metabolism</keyword>
<comment type="catalytic activity">
    <reaction evidence="7">
        <text>a (3R)-hydroxyacyl-[ACP] + UDP-N-acetyl-alpha-D-glucosamine = a UDP-3-O-[(3R)-3-hydroxyacyl]-N-acetyl-alpha-D-glucosamine + holo-[ACP]</text>
        <dbReference type="Rhea" id="RHEA:67812"/>
        <dbReference type="Rhea" id="RHEA-COMP:9685"/>
        <dbReference type="Rhea" id="RHEA-COMP:9945"/>
        <dbReference type="ChEBI" id="CHEBI:57705"/>
        <dbReference type="ChEBI" id="CHEBI:64479"/>
        <dbReference type="ChEBI" id="CHEBI:78827"/>
        <dbReference type="ChEBI" id="CHEBI:173225"/>
        <dbReference type="EC" id="2.3.1.129"/>
    </reaction>
</comment>
<comment type="pathway">
    <text evidence="7">Glycolipid biosynthesis; lipid IV(A) biosynthesis; lipid IV(A) from (3R)-3-hydroxytetradecanoyl-[acyl-carrier-protein] and UDP-N-acetyl-alpha-D-glucosamine: step 1/6.</text>
</comment>
<evidence type="ECO:0000256" key="1">
    <source>
        <dbReference type="ARBA" id="ARBA00022516"/>
    </source>
</evidence>
<protein>
    <recommendedName>
        <fullName evidence="7">Acyl-[acyl-carrier-protein]--UDP-N-acetylglucosamine O-acyltransferase</fullName>
        <shortName evidence="7">UDP-N-acetylglucosamine acyltransferase</shortName>
        <ecNumber evidence="7">2.3.1.129</ecNumber>
    </recommendedName>
</protein>
<dbReference type="InterPro" id="IPR010137">
    <property type="entry name" value="Lipid_A_LpxA"/>
</dbReference>
<dbReference type="PANTHER" id="PTHR43480:SF1">
    <property type="entry name" value="ACYL-[ACYL-CARRIER-PROTEIN]--UDP-N-ACETYLGLUCOSAMINE O-ACYLTRANSFERASE, MITOCHONDRIAL-RELATED"/>
    <property type="match status" value="1"/>
</dbReference>
<reference evidence="9 10" key="1">
    <citation type="submission" date="2019-11" db="EMBL/GenBank/DDBJ databases">
        <title>Draft Genome Sequences of Six Type Strains of the Genus Massilia.</title>
        <authorList>
            <person name="Miess H."/>
            <person name="Frediansyah A."/>
            <person name="Goeker M."/>
            <person name="Gross H."/>
        </authorList>
    </citation>
    <scope>NUCLEOTIDE SEQUENCE [LARGE SCALE GENOMIC DNA]</scope>
    <source>
        <strain evidence="9 10">DSM 17513</strain>
    </source>
</reference>
<dbReference type="InterPro" id="IPR011004">
    <property type="entry name" value="Trimer_LpxA-like_sf"/>
</dbReference>
<keyword evidence="10" id="KW-1185">Reference proteome</keyword>